<dbReference type="InterPro" id="IPR027417">
    <property type="entry name" value="P-loop_NTPase"/>
</dbReference>
<dbReference type="InterPro" id="IPR001841">
    <property type="entry name" value="Znf_RING"/>
</dbReference>
<dbReference type="SMART" id="SM00487">
    <property type="entry name" value="DEXDc"/>
    <property type="match status" value="1"/>
</dbReference>
<evidence type="ECO:0000256" key="1">
    <source>
        <dbReference type="ARBA" id="ARBA00022723"/>
    </source>
</evidence>
<keyword evidence="3" id="KW-0378">Hydrolase</keyword>
<dbReference type="InterPro" id="IPR013083">
    <property type="entry name" value="Znf_RING/FYVE/PHD"/>
</dbReference>
<feature type="compositionally biased region" description="Polar residues" evidence="6">
    <location>
        <begin position="164"/>
        <end position="178"/>
    </location>
</feature>
<evidence type="ECO:0008006" key="12">
    <source>
        <dbReference type="Google" id="ProtNLM"/>
    </source>
</evidence>
<dbReference type="GO" id="GO:0005634">
    <property type="term" value="C:nucleus"/>
    <property type="evidence" value="ECO:0007669"/>
    <property type="project" value="TreeGrafter"/>
</dbReference>
<evidence type="ECO:0000256" key="5">
    <source>
        <dbReference type="PROSITE-ProRule" id="PRU00175"/>
    </source>
</evidence>
<dbReference type="InterPro" id="IPR052583">
    <property type="entry name" value="ATP-helicase/E3_Ub-Ligase"/>
</dbReference>
<dbReference type="Pfam" id="PF00176">
    <property type="entry name" value="SNF2-rel_dom"/>
    <property type="match status" value="1"/>
</dbReference>
<comment type="caution">
    <text evidence="10">The sequence shown here is derived from an EMBL/GenBank/DDBJ whole genome shotgun (WGS) entry which is preliminary data.</text>
</comment>
<dbReference type="Gene3D" id="3.40.50.300">
    <property type="entry name" value="P-loop containing nucleotide triphosphate hydrolases"/>
    <property type="match status" value="1"/>
</dbReference>
<dbReference type="SUPFAM" id="SSF52540">
    <property type="entry name" value="P-loop containing nucleoside triphosphate hydrolases"/>
    <property type="match status" value="2"/>
</dbReference>
<dbReference type="PANTHER" id="PTHR45865">
    <property type="entry name" value="E3 UBIQUITIN-PROTEIN LIGASE SHPRH FAMILY MEMBER"/>
    <property type="match status" value="1"/>
</dbReference>
<dbReference type="GO" id="GO:0000209">
    <property type="term" value="P:protein polyubiquitination"/>
    <property type="evidence" value="ECO:0007669"/>
    <property type="project" value="TreeGrafter"/>
</dbReference>
<proteinExistence type="predicted"/>
<evidence type="ECO:0000259" key="7">
    <source>
        <dbReference type="PROSITE" id="PS50089"/>
    </source>
</evidence>
<keyword evidence="11" id="KW-1185">Reference proteome</keyword>
<feature type="region of interest" description="Disordered" evidence="6">
    <location>
        <begin position="132"/>
        <end position="178"/>
    </location>
</feature>
<reference evidence="10" key="2">
    <citation type="journal article" date="2022" name="Res Sq">
        <title>Comparative Genomics Reveals Insights into the Divergent Evolution of Astigmatic Mites and Household Pest Adaptations.</title>
        <authorList>
            <person name="Xiong Q."/>
            <person name="Wan A.T.-Y."/>
            <person name="Liu X.-Y."/>
            <person name="Fung C.S.-H."/>
            <person name="Xiao X."/>
            <person name="Malainual N."/>
            <person name="Hou J."/>
            <person name="Wang L."/>
            <person name="Wang M."/>
            <person name="Yang K."/>
            <person name="Cui Y."/>
            <person name="Leung E."/>
            <person name="Nong W."/>
            <person name="Shin S.-K."/>
            <person name="Au S."/>
            <person name="Jeong K.Y."/>
            <person name="Chew F.T."/>
            <person name="Hui J."/>
            <person name="Leung T.F."/>
            <person name="Tungtrongchitr A."/>
            <person name="Zhong N."/>
            <person name="Liu Z."/>
            <person name="Tsui S."/>
        </authorList>
    </citation>
    <scope>NUCLEOTIDE SEQUENCE</scope>
    <source>
        <strain evidence="10">Derf</strain>
        <tissue evidence="10">Whole organism</tissue>
    </source>
</reference>
<dbReference type="SMART" id="SM00184">
    <property type="entry name" value="RING"/>
    <property type="match status" value="1"/>
</dbReference>
<feature type="domain" description="Helicase C-terminal" evidence="9">
    <location>
        <begin position="1433"/>
        <end position="1582"/>
    </location>
</feature>
<accession>A0A922HNZ2</accession>
<dbReference type="Pfam" id="PF21325">
    <property type="entry name" value="SHPRH_helical-1st"/>
    <property type="match status" value="1"/>
</dbReference>
<feature type="compositionally biased region" description="Polar residues" evidence="6">
    <location>
        <begin position="134"/>
        <end position="157"/>
    </location>
</feature>
<dbReference type="SMART" id="SM00490">
    <property type="entry name" value="HELICc"/>
    <property type="match status" value="1"/>
</dbReference>
<dbReference type="PROSITE" id="PS51194">
    <property type="entry name" value="HELICASE_CTER"/>
    <property type="match status" value="1"/>
</dbReference>
<dbReference type="InterPro" id="IPR014001">
    <property type="entry name" value="Helicase_ATP-bd"/>
</dbReference>
<keyword evidence="2 5" id="KW-0863">Zinc-finger</keyword>
<dbReference type="InterPro" id="IPR000330">
    <property type="entry name" value="SNF2_N"/>
</dbReference>
<sequence>NNQCFTSKYDWSKEQEFVDVVEHSSVNDVSSQTTTTTEISEDQNENLQRLTNGHFDNINQQMLKSSGHFIPPWPSNSTNIRSSMSNDQSNWQTSPPPEYCNLLVNSDNSSNCSSLINITRKLYTRIDSIPENVSLDSNSKSSQETDNSISLQSPSTTKNERQAQDQPRPTKTANLTAVKSNKSERIHAEFETFEFQQYQNSLKCQLNDVDYQPNLYLNFLNLFCNSVEELDFDLEDPLKYGYFEIELFENEESEDSNDNMFAFASMCFDVQDSWEESSDYDHDNKYNHLILTANKQCYLLESNGSKQILHRLINSQELNVPDDFHRYFTHHMAKSRQFCRVKAIRHSNTSFVINWYLSLKIVFTEMATLEVAMATSKNDLTIALMAFTRGNQLFESNSRHEFGNNTEIENFYQTIAHRQKSDPCYEFETIVIDSKNLRPKLWRHQQMALKWMLMRETSKENVNFDLAIRFEKIFNVKSGENLYFHSTMGHFLTEKVYHEYLNHLKQSPTKGGILADEMGLGKTVDVIGLILNNPKPTSNTDNMNFLLTEQNLFQRSKNPLTGEVRCHCGILNRNSSVQMEAIDLEQLRDQCLRQQYHLMDNLIQCLMCGNYQHLECSCYPIEQSQQFGYVCSHCWPHIDPIDSPATLIVCPTSILSQWIKELSIHINKPDVKILKYNGVKCKDYKFPPELANNDIVITTYEILKSELDFVAPHDYSHLRNSRRYYTPVSPLCSIRWWRLVFDEAQLVEGRTTRTFRMAKSLHSVHRWTVTGTPIQRNIEDLFGLINFIGERPYNEEVVWKNDLYNPFCHDERDTLINVMARCFWRTSKASVFDEIRISKPIIVMEPCNLSQIERDFYLQEASNCQQSMMAKLAKTSSEMKISHLGSTVQSVIFNLALRLRQICCHPQMCLKVKLGDYCSIQDVLVKMIDDAKYDCEKNHREKIASINGMAACYLLQNDFKTAINMYKEALASINNVGDDIRTDKTQTYHIYYNLSQILEFVGCTQIDSNEQPMDPFNGSQAILAPGDSKPCLPSSDELSLEPDDRYLRLKAKQLYQNYLNSAQLSLLTADRYRRELINKCDQLKQKFTLKGWWLVYALQELSQVMNVNEMIVSLLEILSDRRQLIDPIGPRSIESIRWQLCEYLNSFEEVRQQIRDAFTRLDHESLSGNPDRYIDCHIRPPPVQSKPDRQERCNLCKTESVIKNFEKIIFQFNQSRSINTEGEDENEADNWNENLCLVAIRKVGIWFKSRTAGSARDYGVTVADIDNFSQYIDECKKEYKAHRKCWRESSELVLRIDELNQAQTRYEHGVDSLSLFHRDSSAKEMAEEKLCSNQQRLKYLNNLKNTLKDKDSIDSKVCSVCWSDLIRYSVLTCGHLLCIECMRNISKHSEILSRCPVCRSPFDHSKICFVDSNLLVNKSSVMVEGNWSSKIVAIIRCVKRIHQESNDEKILIFSTWLRMLQLMEKALQKNHVESILISGSGDDKFAAKIDQFRQSDSCRVLLLPTRFACKGLNLTEASRVMFVNPILNKRDELQAIGRVNRIGQTRQTYVHKFIIKDSIEELIENYNKDCNYRSNFTNGEFTDLTVREFCALFNVYKA</sequence>
<evidence type="ECO:0000256" key="4">
    <source>
        <dbReference type="ARBA" id="ARBA00022833"/>
    </source>
</evidence>
<dbReference type="GO" id="GO:0006974">
    <property type="term" value="P:DNA damage response"/>
    <property type="evidence" value="ECO:0007669"/>
    <property type="project" value="TreeGrafter"/>
</dbReference>
<dbReference type="PANTHER" id="PTHR45865:SF1">
    <property type="entry name" value="E3 UBIQUITIN-PROTEIN LIGASE SHPRH"/>
    <property type="match status" value="1"/>
</dbReference>
<protein>
    <recommendedName>
        <fullName evidence="12">E3 ubiquitin-protein ligase SHPRH</fullName>
    </recommendedName>
</protein>
<feature type="domain" description="Helicase ATP-binding" evidence="8">
    <location>
        <begin position="640"/>
        <end position="791"/>
    </location>
</feature>
<evidence type="ECO:0000313" key="10">
    <source>
        <dbReference type="EMBL" id="KAH9497180.1"/>
    </source>
</evidence>
<dbReference type="Gene3D" id="1.25.40.10">
    <property type="entry name" value="Tetratricopeptide repeat domain"/>
    <property type="match status" value="1"/>
</dbReference>
<dbReference type="GO" id="GO:0016787">
    <property type="term" value="F:hydrolase activity"/>
    <property type="evidence" value="ECO:0007669"/>
    <property type="project" value="UniProtKB-KW"/>
</dbReference>
<keyword evidence="1" id="KW-0479">Metal-binding</keyword>
<dbReference type="InterPro" id="IPR017907">
    <property type="entry name" value="Znf_RING_CS"/>
</dbReference>
<dbReference type="Pfam" id="PF00271">
    <property type="entry name" value="Helicase_C"/>
    <property type="match status" value="1"/>
</dbReference>
<evidence type="ECO:0000256" key="3">
    <source>
        <dbReference type="ARBA" id="ARBA00022801"/>
    </source>
</evidence>
<dbReference type="PROSITE" id="PS00518">
    <property type="entry name" value="ZF_RING_1"/>
    <property type="match status" value="1"/>
</dbReference>
<dbReference type="EMBL" id="ASGP02000007">
    <property type="protein sequence ID" value="KAH9497180.1"/>
    <property type="molecule type" value="Genomic_DNA"/>
</dbReference>
<dbReference type="InterPro" id="IPR049730">
    <property type="entry name" value="SNF2/RAD54-like_C"/>
</dbReference>
<dbReference type="GO" id="GO:0005524">
    <property type="term" value="F:ATP binding"/>
    <property type="evidence" value="ECO:0007669"/>
    <property type="project" value="InterPro"/>
</dbReference>
<feature type="domain" description="RING-type" evidence="7">
    <location>
        <begin position="1358"/>
        <end position="1399"/>
    </location>
</feature>
<dbReference type="GO" id="GO:0008270">
    <property type="term" value="F:zinc ion binding"/>
    <property type="evidence" value="ECO:0007669"/>
    <property type="project" value="UniProtKB-KW"/>
</dbReference>
<dbReference type="GO" id="GO:0005737">
    <property type="term" value="C:cytoplasm"/>
    <property type="evidence" value="ECO:0007669"/>
    <property type="project" value="UniProtKB-ARBA"/>
</dbReference>
<dbReference type="InterPro" id="IPR001650">
    <property type="entry name" value="Helicase_C-like"/>
</dbReference>
<dbReference type="InterPro" id="IPR011990">
    <property type="entry name" value="TPR-like_helical_dom_sf"/>
</dbReference>
<dbReference type="Gene3D" id="3.30.40.10">
    <property type="entry name" value="Zinc/RING finger domain, C3HC4 (zinc finger)"/>
    <property type="match status" value="1"/>
</dbReference>
<dbReference type="SUPFAM" id="SSF57850">
    <property type="entry name" value="RING/U-box"/>
    <property type="match status" value="1"/>
</dbReference>
<evidence type="ECO:0000256" key="6">
    <source>
        <dbReference type="SAM" id="MobiDB-lite"/>
    </source>
</evidence>
<dbReference type="PROSITE" id="PS50089">
    <property type="entry name" value="ZF_RING_2"/>
    <property type="match status" value="1"/>
</dbReference>
<dbReference type="Proteomes" id="UP000790347">
    <property type="component" value="Unassembled WGS sequence"/>
</dbReference>
<dbReference type="Pfam" id="PF13920">
    <property type="entry name" value="zf-C3HC4_3"/>
    <property type="match status" value="1"/>
</dbReference>
<dbReference type="InterPro" id="IPR038718">
    <property type="entry name" value="SNF2-like_sf"/>
</dbReference>
<evidence type="ECO:0000259" key="9">
    <source>
        <dbReference type="PROSITE" id="PS51194"/>
    </source>
</evidence>
<dbReference type="GO" id="GO:0061630">
    <property type="term" value="F:ubiquitin protein ligase activity"/>
    <property type="evidence" value="ECO:0007669"/>
    <property type="project" value="TreeGrafter"/>
</dbReference>
<keyword evidence="4" id="KW-0862">Zinc</keyword>
<evidence type="ECO:0000313" key="11">
    <source>
        <dbReference type="Proteomes" id="UP000790347"/>
    </source>
</evidence>
<organism evidence="10 11">
    <name type="scientific">Dermatophagoides farinae</name>
    <name type="common">American house dust mite</name>
    <dbReference type="NCBI Taxonomy" id="6954"/>
    <lineage>
        <taxon>Eukaryota</taxon>
        <taxon>Metazoa</taxon>
        <taxon>Ecdysozoa</taxon>
        <taxon>Arthropoda</taxon>
        <taxon>Chelicerata</taxon>
        <taxon>Arachnida</taxon>
        <taxon>Acari</taxon>
        <taxon>Acariformes</taxon>
        <taxon>Sarcoptiformes</taxon>
        <taxon>Astigmata</taxon>
        <taxon>Psoroptidia</taxon>
        <taxon>Analgoidea</taxon>
        <taxon>Pyroglyphidae</taxon>
        <taxon>Dermatophagoidinae</taxon>
        <taxon>Dermatophagoides</taxon>
    </lineage>
</organism>
<evidence type="ECO:0000259" key="8">
    <source>
        <dbReference type="PROSITE" id="PS51192"/>
    </source>
</evidence>
<dbReference type="InterPro" id="IPR048686">
    <property type="entry name" value="SHPRH_helical_1st"/>
</dbReference>
<reference evidence="10" key="1">
    <citation type="submission" date="2013-05" db="EMBL/GenBank/DDBJ databases">
        <authorList>
            <person name="Yim A.K.Y."/>
            <person name="Chan T.F."/>
            <person name="Ji K.M."/>
            <person name="Liu X.Y."/>
            <person name="Zhou J.W."/>
            <person name="Li R.Q."/>
            <person name="Yang K.Y."/>
            <person name="Li J."/>
            <person name="Li M."/>
            <person name="Law P.T.W."/>
            <person name="Wu Y.L."/>
            <person name="Cai Z.L."/>
            <person name="Qin H."/>
            <person name="Bao Y."/>
            <person name="Leung R.K.K."/>
            <person name="Ng P.K.S."/>
            <person name="Zou J."/>
            <person name="Zhong X.J."/>
            <person name="Ran P.X."/>
            <person name="Zhong N.S."/>
            <person name="Liu Z.G."/>
            <person name="Tsui S.K.W."/>
        </authorList>
    </citation>
    <scope>NUCLEOTIDE SEQUENCE</scope>
    <source>
        <strain evidence="10">Derf</strain>
        <tissue evidence="10">Whole organism</tissue>
    </source>
</reference>
<dbReference type="PROSITE" id="PS51192">
    <property type="entry name" value="HELICASE_ATP_BIND_1"/>
    <property type="match status" value="1"/>
</dbReference>
<evidence type="ECO:0000256" key="2">
    <source>
        <dbReference type="ARBA" id="ARBA00022771"/>
    </source>
</evidence>
<name>A0A922HNZ2_DERFA</name>
<gene>
    <name evidence="10" type="ORF">DERF_013185</name>
</gene>
<feature type="non-terminal residue" evidence="10">
    <location>
        <position position="1"/>
    </location>
</feature>
<dbReference type="CDD" id="cd18793">
    <property type="entry name" value="SF2_C_SNF"/>
    <property type="match status" value="1"/>
</dbReference>
<dbReference type="Gene3D" id="3.40.50.10810">
    <property type="entry name" value="Tandem AAA-ATPase domain"/>
    <property type="match status" value="2"/>
</dbReference>